<dbReference type="RefSeq" id="WP_147079013.1">
    <property type="nucleotide sequence ID" value="NZ_VOQR01000001.1"/>
</dbReference>
<protein>
    <submittedName>
        <fullName evidence="2">GIY-YIG nuclease family protein</fullName>
    </submittedName>
</protein>
<proteinExistence type="predicted"/>
<sequence>MSAGIVYILTNEAMPGYVKIGLTRNEDVGDRVRQLDNTSIPVPFECYYAATVPDCAKLERTLHFVFGEKRARRNREFFTIDPDLAKAIIELVAGSRVDVSDTEQSIDPAERREIEQLRRRREVRTFTSLNVPIGATLTFTKDPEIACTVVQPRKVLFRGETASPTAAARLALHDMGYDWATFNGMAYWEYEGVKLSQMGLVSEAELEDEGE</sequence>
<dbReference type="SMART" id="SM00974">
    <property type="entry name" value="T5orf172"/>
    <property type="match status" value="1"/>
</dbReference>
<reference evidence="2 3" key="1">
    <citation type="journal article" date="2013" name="Antonie Van Leeuwenhoek">
        <title>Sphingomonas ginsenosidivorax sp. nov., with the ability to transform ginsenosides.</title>
        <authorList>
            <person name="Jin X.F."/>
            <person name="Kim J.K."/>
            <person name="Liu Q.M."/>
            <person name="Kang M.S."/>
            <person name="He D."/>
            <person name="Jin F.X."/>
            <person name="Kim S.C."/>
            <person name="Im W.T."/>
        </authorList>
    </citation>
    <scope>NUCLEOTIDE SEQUENCE [LARGE SCALE GENOMIC DNA]</scope>
    <source>
        <strain evidence="2 3">KHI67</strain>
    </source>
</reference>
<organism evidence="2 3">
    <name type="scientific">Sphingomonas ginsenosidivorax</name>
    <dbReference type="NCBI Taxonomy" id="862135"/>
    <lineage>
        <taxon>Bacteria</taxon>
        <taxon>Pseudomonadati</taxon>
        <taxon>Pseudomonadota</taxon>
        <taxon>Alphaproteobacteria</taxon>
        <taxon>Sphingomonadales</taxon>
        <taxon>Sphingomonadaceae</taxon>
        <taxon>Sphingomonas</taxon>
    </lineage>
</organism>
<feature type="domain" description="Bacteriophage T5 Orf172 DNA-binding" evidence="1">
    <location>
        <begin position="12"/>
        <end position="92"/>
    </location>
</feature>
<dbReference type="Pfam" id="PF10544">
    <property type="entry name" value="T5orf172"/>
    <property type="match status" value="1"/>
</dbReference>
<evidence type="ECO:0000313" key="3">
    <source>
        <dbReference type="Proteomes" id="UP000321250"/>
    </source>
</evidence>
<comment type="caution">
    <text evidence="2">The sequence shown here is derived from an EMBL/GenBank/DDBJ whole genome shotgun (WGS) entry which is preliminary data.</text>
</comment>
<dbReference type="InterPro" id="IPR018306">
    <property type="entry name" value="Phage_T5_Orf172_DNA-bd"/>
</dbReference>
<dbReference type="AlphaFoldDB" id="A0A5C6U9U5"/>
<dbReference type="EMBL" id="VOQR01000001">
    <property type="protein sequence ID" value="TXC69604.1"/>
    <property type="molecule type" value="Genomic_DNA"/>
</dbReference>
<dbReference type="OrthoDB" id="8265034at2"/>
<keyword evidence="3" id="KW-1185">Reference proteome</keyword>
<evidence type="ECO:0000313" key="2">
    <source>
        <dbReference type="EMBL" id="TXC69604.1"/>
    </source>
</evidence>
<dbReference type="Proteomes" id="UP000321250">
    <property type="component" value="Unassembled WGS sequence"/>
</dbReference>
<accession>A0A5C6U9U5</accession>
<evidence type="ECO:0000259" key="1">
    <source>
        <dbReference type="SMART" id="SM00974"/>
    </source>
</evidence>
<name>A0A5C6U9U5_9SPHN</name>
<gene>
    <name evidence="2" type="ORF">FSB78_00480</name>
</gene>